<evidence type="ECO:0000313" key="4">
    <source>
        <dbReference type="Proteomes" id="UP000261055"/>
    </source>
</evidence>
<evidence type="ECO:0000313" key="5">
    <source>
        <dbReference type="Proteomes" id="UP000284962"/>
    </source>
</evidence>
<dbReference type="EMBL" id="QSVQ01000007">
    <property type="protein sequence ID" value="RGO51107.1"/>
    <property type="molecule type" value="Genomic_DNA"/>
</dbReference>
<accession>A0A3E5GSX8</accession>
<evidence type="ECO:0000313" key="3">
    <source>
        <dbReference type="EMBL" id="RHA01564.1"/>
    </source>
</evidence>
<evidence type="ECO:0000256" key="1">
    <source>
        <dbReference type="SAM" id="SignalP"/>
    </source>
</evidence>
<sequence length="133" mass="14636">MKKIAFIICCILTISLAACSNKQENTQSSKWDCSVNCAEQSTPDEYVITYSDEKLTSQTGTLTFHNGNEFEIIIHLLNSGEEERTETIPAGGSTCLKQLKKNKEYIVGIHADVTEDTPIKLTAYDGGKTDAEP</sequence>
<feature type="signal peptide" evidence="1">
    <location>
        <begin position="1"/>
        <end position="17"/>
    </location>
</feature>
<dbReference type="RefSeq" id="WP_117613331.1">
    <property type="nucleotide sequence ID" value="NZ_JBBNJA010000002.1"/>
</dbReference>
<comment type="caution">
    <text evidence="2">The sequence shown here is derived from an EMBL/GenBank/DDBJ whole genome shotgun (WGS) entry which is preliminary data.</text>
</comment>
<keyword evidence="1" id="KW-0732">Signal</keyword>
<organism evidence="2 4">
    <name type="scientific">Dorea formicigenerans</name>
    <dbReference type="NCBI Taxonomy" id="39486"/>
    <lineage>
        <taxon>Bacteria</taxon>
        <taxon>Bacillati</taxon>
        <taxon>Bacillota</taxon>
        <taxon>Clostridia</taxon>
        <taxon>Lachnospirales</taxon>
        <taxon>Lachnospiraceae</taxon>
        <taxon>Dorea</taxon>
    </lineage>
</organism>
<reference evidence="4 5" key="1">
    <citation type="submission" date="2018-08" db="EMBL/GenBank/DDBJ databases">
        <title>A genome reference for cultivated species of the human gut microbiota.</title>
        <authorList>
            <person name="Zou Y."/>
            <person name="Xue W."/>
            <person name="Luo G."/>
        </authorList>
    </citation>
    <scope>NUCLEOTIDE SEQUENCE [LARGE SCALE GENOMIC DNA]</scope>
    <source>
        <strain evidence="3 5">AM46-16</strain>
        <strain evidence="2 4">OM02-12</strain>
    </source>
</reference>
<dbReference type="Proteomes" id="UP000261055">
    <property type="component" value="Unassembled WGS sequence"/>
</dbReference>
<keyword evidence="4" id="KW-1185">Reference proteome</keyword>
<evidence type="ECO:0008006" key="6">
    <source>
        <dbReference type="Google" id="ProtNLM"/>
    </source>
</evidence>
<dbReference type="Proteomes" id="UP000284962">
    <property type="component" value="Unassembled WGS sequence"/>
</dbReference>
<gene>
    <name evidence="3" type="ORF">DW957_01785</name>
    <name evidence="2" type="ORF">DXB12_07180</name>
</gene>
<dbReference type="EMBL" id="QSEW01000002">
    <property type="protein sequence ID" value="RHA01564.1"/>
    <property type="molecule type" value="Genomic_DNA"/>
</dbReference>
<dbReference type="AlphaFoldDB" id="A0A3E5GSX8"/>
<evidence type="ECO:0000313" key="2">
    <source>
        <dbReference type="EMBL" id="RGO51107.1"/>
    </source>
</evidence>
<protein>
    <recommendedName>
        <fullName evidence="6">Lipoprotein</fullName>
    </recommendedName>
</protein>
<feature type="chain" id="PRO_5042709464" description="Lipoprotein" evidence="1">
    <location>
        <begin position="18"/>
        <end position="133"/>
    </location>
</feature>
<dbReference type="PROSITE" id="PS51257">
    <property type="entry name" value="PROKAR_LIPOPROTEIN"/>
    <property type="match status" value="1"/>
</dbReference>
<proteinExistence type="predicted"/>
<name>A0A3E5GSX8_9FIRM</name>